<dbReference type="SUPFAM" id="SSF53756">
    <property type="entry name" value="UDP-Glycosyltransferase/glycogen phosphorylase"/>
    <property type="match status" value="1"/>
</dbReference>
<dbReference type="EMBL" id="AWGB01000018">
    <property type="protein sequence ID" value="ESQ91133.1"/>
    <property type="molecule type" value="Genomic_DNA"/>
</dbReference>
<dbReference type="eggNOG" id="COG0438">
    <property type="taxonomic scope" value="Bacteria"/>
</dbReference>
<comment type="caution">
    <text evidence="3">The sequence shown here is derived from an EMBL/GenBank/DDBJ whole genome shotgun (WGS) entry which is preliminary data.</text>
</comment>
<evidence type="ECO:0000313" key="3">
    <source>
        <dbReference type="EMBL" id="ESQ91133.1"/>
    </source>
</evidence>
<dbReference type="PANTHER" id="PTHR46401:SF2">
    <property type="entry name" value="GLYCOSYLTRANSFERASE WBBK-RELATED"/>
    <property type="match status" value="1"/>
</dbReference>
<keyword evidence="4" id="KW-1185">Reference proteome</keyword>
<dbReference type="RefSeq" id="WP_018082617.1">
    <property type="nucleotide sequence ID" value="NZ_AQWM01000016.1"/>
</dbReference>
<dbReference type="PATRIC" id="fig|1121022.4.peg.2179"/>
<dbReference type="AlphaFoldDB" id="V4RIJ2"/>
<reference evidence="3 4" key="1">
    <citation type="journal article" date="2014" name="Nature">
        <title>Sequential evolution of bacterial morphology by co-option of a developmental regulator.</title>
        <authorList>
            <person name="Jiang C."/>
            <person name="Brown P.J."/>
            <person name="Ducret A."/>
            <person name="Brun Y.V."/>
        </authorList>
    </citation>
    <scope>NUCLEOTIDE SEQUENCE [LARGE SCALE GENOMIC DNA]</scope>
    <source>
        <strain evidence="3 4">DSM 16100</strain>
    </source>
</reference>
<sequence>MFKTFALMDSVEVTGLLSEMNGGYSRYIRTSTSNKEFETAFYNASMFLATVSGLKVVPSSRMLARFNRLWDIVKKFETCELPANFFDGAIWRNYFQRTLSPSDRDLIVRQQFRFTNLNSQVINSRLALPFFNPPQLNTRGFDFFITSDPRPVKLSTGTKLLVRYHDPIPLSQPDTMDNSDSVNMHFQAVERTRRIGWFVCNSKATEREILDIFPTLSGRTYTIPYALPEASTAKISGIKIADIIRARLSSACVDNEGHKAGIMKDVLERANPDKPFKYIMWLTSIEPKKNTIGVIRAWEEVRYRHGDGLKLILVGKPAWRYKEILKAIKPRYLDGELLHLEDLPFVEIQTLYQNAECFVFPSFAEGFGFPPMEALSLGTPSVVSDIPAHRWVMGDSVLYADPYSDVSIANQIERLVYGEERQQLKATLVKNGRDILERYSVRTVSNQWSDLLNELRQRGEGSTI</sequence>
<keyword evidence="1" id="KW-0808">Transferase</keyword>
<dbReference type="InterPro" id="IPR001296">
    <property type="entry name" value="Glyco_trans_1"/>
</dbReference>
<dbReference type="PANTHER" id="PTHR46401">
    <property type="entry name" value="GLYCOSYLTRANSFERASE WBBK-RELATED"/>
    <property type="match status" value="1"/>
</dbReference>
<dbReference type="GO" id="GO:0016757">
    <property type="term" value="F:glycosyltransferase activity"/>
    <property type="evidence" value="ECO:0007669"/>
    <property type="project" value="InterPro"/>
</dbReference>
<dbReference type="Gene3D" id="3.40.50.2000">
    <property type="entry name" value="Glycogen Phosphorylase B"/>
    <property type="match status" value="1"/>
</dbReference>
<evidence type="ECO:0000256" key="1">
    <source>
        <dbReference type="ARBA" id="ARBA00022679"/>
    </source>
</evidence>
<dbReference type="Pfam" id="PF00534">
    <property type="entry name" value="Glycos_transf_1"/>
    <property type="match status" value="1"/>
</dbReference>
<evidence type="ECO:0000259" key="2">
    <source>
        <dbReference type="Pfam" id="PF00534"/>
    </source>
</evidence>
<dbReference type="STRING" id="1121022.GCA_000376105_02952"/>
<evidence type="ECO:0000313" key="4">
    <source>
        <dbReference type="Proteomes" id="UP000017837"/>
    </source>
</evidence>
<proteinExistence type="predicted"/>
<dbReference type="OrthoDB" id="9790710at2"/>
<organism evidence="3 4">
    <name type="scientific">Asticcacaulis benevestitus DSM 16100 = ATCC BAA-896</name>
    <dbReference type="NCBI Taxonomy" id="1121022"/>
    <lineage>
        <taxon>Bacteria</taxon>
        <taxon>Pseudomonadati</taxon>
        <taxon>Pseudomonadota</taxon>
        <taxon>Alphaproteobacteria</taxon>
        <taxon>Caulobacterales</taxon>
        <taxon>Caulobacteraceae</taxon>
        <taxon>Asticcacaulis</taxon>
    </lineage>
</organism>
<feature type="domain" description="Glycosyl transferase family 1" evidence="2">
    <location>
        <begin position="272"/>
        <end position="429"/>
    </location>
</feature>
<dbReference type="CDD" id="cd03809">
    <property type="entry name" value="GT4_MtfB-like"/>
    <property type="match status" value="1"/>
</dbReference>
<accession>V4RIJ2</accession>
<dbReference type="Proteomes" id="UP000017837">
    <property type="component" value="Unassembled WGS sequence"/>
</dbReference>
<gene>
    <name evidence="3" type="ORF">ABENE_10775</name>
</gene>
<protein>
    <recommendedName>
        <fullName evidence="2">Glycosyl transferase family 1 domain-containing protein</fullName>
    </recommendedName>
</protein>
<name>V4RIJ2_9CAUL</name>